<dbReference type="EMBL" id="CP031320">
    <property type="protein sequence ID" value="AXK32258.1"/>
    <property type="molecule type" value="Genomic_DNA"/>
</dbReference>
<feature type="transmembrane region" description="Helical" evidence="2">
    <location>
        <begin position="92"/>
        <end position="108"/>
    </location>
</feature>
<dbReference type="KEGG" id="sarm:DVA86_05895"/>
<keyword evidence="2" id="KW-0812">Transmembrane</keyword>
<feature type="transmembrane region" description="Helical" evidence="2">
    <location>
        <begin position="164"/>
        <end position="186"/>
    </location>
</feature>
<gene>
    <name evidence="3" type="ORF">DVA86_05895</name>
</gene>
<proteinExistence type="predicted"/>
<feature type="transmembrane region" description="Helical" evidence="2">
    <location>
        <begin position="238"/>
        <end position="260"/>
    </location>
</feature>
<keyword evidence="2" id="KW-1133">Transmembrane helix</keyword>
<evidence type="ECO:0000313" key="4">
    <source>
        <dbReference type="Proteomes" id="UP000254425"/>
    </source>
</evidence>
<feature type="transmembrane region" description="Helical" evidence="2">
    <location>
        <begin position="7"/>
        <end position="26"/>
    </location>
</feature>
<feature type="region of interest" description="Disordered" evidence="1">
    <location>
        <begin position="279"/>
        <end position="309"/>
    </location>
</feature>
<feature type="compositionally biased region" description="Gly residues" evidence="1">
    <location>
        <begin position="282"/>
        <end position="298"/>
    </location>
</feature>
<evidence type="ECO:0000313" key="3">
    <source>
        <dbReference type="EMBL" id="AXK32258.1"/>
    </source>
</evidence>
<sequence length="309" mass="33042">MTHRAQQLPQFAFAVFTALSGLLILLRKDHPYPVFQLTGVAGSALGVLVVTYCAWALGRPRTAERTRRTLILFHLAFIPAQFLFSFGGGPQLLAGMAFSAVLVTRLRPRFPQLSRRARRAWLTLHVGVSVGWLGLSTAMATLAATGALSDGHAVRHGAYEIMHIFDLTVVIPSMALAVISGLVVSLGTQWGLVKHWWVLLKFVISLTIPVIATVQSSWIEQLIERTRDPAAEPGGVGLTLVLCMCCYAALLWTAVILSVLKPLGRTRWGRRELAARRRAGARAGGDGGGGGGGGGVGDGEPAAAPVRVR</sequence>
<dbReference type="RefSeq" id="WP_208876351.1">
    <property type="nucleotide sequence ID" value="NZ_CP031320.1"/>
</dbReference>
<keyword evidence="2" id="KW-0472">Membrane</keyword>
<feature type="transmembrane region" description="Helical" evidence="2">
    <location>
        <begin position="32"/>
        <end position="57"/>
    </location>
</feature>
<evidence type="ECO:0000256" key="1">
    <source>
        <dbReference type="SAM" id="MobiDB-lite"/>
    </source>
</evidence>
<organism evidence="3 4">
    <name type="scientific">Streptomyces armeniacus</name>
    <dbReference type="NCBI Taxonomy" id="83291"/>
    <lineage>
        <taxon>Bacteria</taxon>
        <taxon>Bacillati</taxon>
        <taxon>Actinomycetota</taxon>
        <taxon>Actinomycetes</taxon>
        <taxon>Kitasatosporales</taxon>
        <taxon>Streptomycetaceae</taxon>
        <taxon>Streptomyces</taxon>
    </lineage>
</organism>
<accession>A0A345XKU2</accession>
<dbReference type="AlphaFoldDB" id="A0A345XKU2"/>
<feature type="compositionally biased region" description="Low complexity" evidence="1">
    <location>
        <begin position="299"/>
        <end position="309"/>
    </location>
</feature>
<feature type="transmembrane region" description="Helical" evidence="2">
    <location>
        <begin position="120"/>
        <end position="144"/>
    </location>
</feature>
<feature type="transmembrane region" description="Helical" evidence="2">
    <location>
        <begin position="69"/>
        <end position="86"/>
    </location>
</feature>
<reference evidence="3 4" key="1">
    <citation type="submission" date="2018-07" db="EMBL/GenBank/DDBJ databases">
        <title>Draft genome of the type strain Streptomyces armeniacus ATCC 15676.</title>
        <authorList>
            <person name="Labana P."/>
            <person name="Gosse J.T."/>
            <person name="Boddy C.N."/>
        </authorList>
    </citation>
    <scope>NUCLEOTIDE SEQUENCE [LARGE SCALE GENOMIC DNA]</scope>
    <source>
        <strain evidence="3 4">ATCC 15676</strain>
    </source>
</reference>
<name>A0A345XKU2_9ACTN</name>
<keyword evidence="4" id="KW-1185">Reference proteome</keyword>
<feature type="transmembrane region" description="Helical" evidence="2">
    <location>
        <begin position="198"/>
        <end position="218"/>
    </location>
</feature>
<protein>
    <submittedName>
        <fullName evidence="3">Uncharacterized protein</fullName>
    </submittedName>
</protein>
<evidence type="ECO:0000256" key="2">
    <source>
        <dbReference type="SAM" id="Phobius"/>
    </source>
</evidence>
<dbReference type="Proteomes" id="UP000254425">
    <property type="component" value="Chromosome"/>
</dbReference>